<organism evidence="2 3">
    <name type="scientific">Natronolimnobius baerhuensis</name>
    <dbReference type="NCBI Taxonomy" id="253108"/>
    <lineage>
        <taxon>Archaea</taxon>
        <taxon>Methanobacteriati</taxon>
        <taxon>Methanobacteriota</taxon>
        <taxon>Stenosarchaea group</taxon>
        <taxon>Halobacteria</taxon>
        <taxon>Halobacteriales</taxon>
        <taxon>Natrialbaceae</taxon>
        <taxon>Natronolimnobius</taxon>
    </lineage>
</organism>
<feature type="region of interest" description="Disordered" evidence="1">
    <location>
        <begin position="98"/>
        <end position="124"/>
    </location>
</feature>
<reference evidence="2 3" key="1">
    <citation type="submission" date="2017-02" db="EMBL/GenBank/DDBJ databases">
        <title>Natronthermophilus aegyptiacus gen. nov.,sp. nov., an aerobic, extremely halophilic alkalithermophilic archaeon isolated from the athalassohaline Wadi An Natrun, Egypt.</title>
        <authorList>
            <person name="Zhao B."/>
        </authorList>
    </citation>
    <scope>NUCLEOTIDE SEQUENCE [LARGE SCALE GENOMIC DNA]</scope>
    <source>
        <strain evidence="2 3">CGMCC 1.3597</strain>
    </source>
</reference>
<feature type="compositionally biased region" description="Acidic residues" evidence="1">
    <location>
        <begin position="113"/>
        <end position="124"/>
    </location>
</feature>
<dbReference type="Proteomes" id="UP000196084">
    <property type="component" value="Unassembled WGS sequence"/>
</dbReference>
<proteinExistence type="predicted"/>
<dbReference type="Pfam" id="PF23425">
    <property type="entry name" value="DUF7113"/>
    <property type="match status" value="1"/>
</dbReference>
<name>A0A202E7I2_9EURY</name>
<evidence type="ECO:0000313" key="2">
    <source>
        <dbReference type="EMBL" id="OVE83920.1"/>
    </source>
</evidence>
<dbReference type="EMBL" id="MWPH01000003">
    <property type="protein sequence ID" value="OVE83920.1"/>
    <property type="molecule type" value="Genomic_DNA"/>
</dbReference>
<dbReference type="RefSeq" id="WP_054863577.1">
    <property type="nucleotide sequence ID" value="NZ_MWPH01000003.1"/>
</dbReference>
<dbReference type="OrthoDB" id="280959at2157"/>
<sequence length="124" mass="13796">MHIVRGRAGGTELTGTLYERGEQAPSFSGAPNQDAAYVWICDEFYEVDSGGSVQQLEDREINLAFESPLPRGFDTREQALECANEHIRTQFARIGIDPGDVELEVETKTDTESTSDTDEQPVER</sequence>
<gene>
    <name evidence="2" type="ORF">B2G88_16040</name>
</gene>
<dbReference type="InterPro" id="IPR055537">
    <property type="entry name" value="DUF7113"/>
</dbReference>
<dbReference type="AlphaFoldDB" id="A0A202E7I2"/>
<comment type="caution">
    <text evidence="2">The sequence shown here is derived from an EMBL/GenBank/DDBJ whole genome shotgun (WGS) entry which is preliminary data.</text>
</comment>
<protein>
    <submittedName>
        <fullName evidence="2">Uncharacterized protein</fullName>
    </submittedName>
</protein>
<accession>A0A202E7I2</accession>
<evidence type="ECO:0000256" key="1">
    <source>
        <dbReference type="SAM" id="MobiDB-lite"/>
    </source>
</evidence>
<keyword evidence="3" id="KW-1185">Reference proteome</keyword>
<evidence type="ECO:0000313" key="3">
    <source>
        <dbReference type="Proteomes" id="UP000196084"/>
    </source>
</evidence>